<dbReference type="AlphaFoldDB" id="A0A939EMQ1"/>
<sequence>MGVMTTAAVLPAMMLMALTAAQAVQAGQATQTDVSAAESKAPSSAPFQNSEGLRLVTPGQVKPRIRKLQEAPEQSGVVSPPKTPPSSPETEQFGSAPQLLLPDAPGRFALVEVDGGLARLDLENGTLDICKQAADIWRCLPVPQARDAYEGEIAALSDQIDLLETEVIDLKAREQAAVEQLEAQEKLEKPENLTTGSIGEPPAAAEEGDTAAVVSQVPTVGDKTSRLETLESGAGVQSKDEARLAPEDQAQIEQMVQFSEKAMRRFFGLIQDMQNELTNGGS</sequence>
<feature type="signal peptide" evidence="3">
    <location>
        <begin position="1"/>
        <end position="26"/>
    </location>
</feature>
<dbReference type="EMBL" id="JAFLNF010000003">
    <property type="protein sequence ID" value="MBO0345416.1"/>
    <property type="molecule type" value="Genomic_DNA"/>
</dbReference>
<accession>A0A939EMQ1</accession>
<name>A0A939EMQ1_9HYPH</name>
<evidence type="ECO:0000313" key="4">
    <source>
        <dbReference type="EMBL" id="MBO0345416.1"/>
    </source>
</evidence>
<dbReference type="RefSeq" id="WP_206939964.1">
    <property type="nucleotide sequence ID" value="NZ_JAFLNF010000003.1"/>
</dbReference>
<proteinExistence type="predicted"/>
<protein>
    <recommendedName>
        <fullName evidence="6">Secreted protein</fullName>
    </recommendedName>
</protein>
<gene>
    <name evidence="4" type="ORF">J0X15_09310</name>
</gene>
<evidence type="ECO:0000256" key="3">
    <source>
        <dbReference type="SAM" id="SignalP"/>
    </source>
</evidence>
<evidence type="ECO:0000313" key="5">
    <source>
        <dbReference type="Proteomes" id="UP000664779"/>
    </source>
</evidence>
<evidence type="ECO:0000256" key="1">
    <source>
        <dbReference type="SAM" id="Coils"/>
    </source>
</evidence>
<reference evidence="4" key="1">
    <citation type="submission" date="2021-03" db="EMBL/GenBank/DDBJ databases">
        <title>Roseibium sp. CAU 1637 isolated from Incheon.</title>
        <authorList>
            <person name="Kim W."/>
        </authorList>
    </citation>
    <scope>NUCLEOTIDE SEQUENCE</scope>
    <source>
        <strain evidence="4">CAU 1637</strain>
    </source>
</reference>
<evidence type="ECO:0008006" key="6">
    <source>
        <dbReference type="Google" id="ProtNLM"/>
    </source>
</evidence>
<organism evidence="4 5">
    <name type="scientific">Roseibium limicola</name>
    <dbReference type="NCBI Taxonomy" id="2816037"/>
    <lineage>
        <taxon>Bacteria</taxon>
        <taxon>Pseudomonadati</taxon>
        <taxon>Pseudomonadota</taxon>
        <taxon>Alphaproteobacteria</taxon>
        <taxon>Hyphomicrobiales</taxon>
        <taxon>Stappiaceae</taxon>
        <taxon>Roseibium</taxon>
    </lineage>
</organism>
<dbReference type="Proteomes" id="UP000664779">
    <property type="component" value="Unassembled WGS sequence"/>
</dbReference>
<evidence type="ECO:0000256" key="2">
    <source>
        <dbReference type="SAM" id="MobiDB-lite"/>
    </source>
</evidence>
<feature type="coiled-coil region" evidence="1">
    <location>
        <begin position="146"/>
        <end position="180"/>
    </location>
</feature>
<feature type="region of interest" description="Disordered" evidence="2">
    <location>
        <begin position="184"/>
        <end position="209"/>
    </location>
</feature>
<keyword evidence="5" id="KW-1185">Reference proteome</keyword>
<keyword evidence="1" id="KW-0175">Coiled coil</keyword>
<keyword evidence="3" id="KW-0732">Signal</keyword>
<feature type="chain" id="PRO_5037681466" description="Secreted protein" evidence="3">
    <location>
        <begin position="27"/>
        <end position="282"/>
    </location>
</feature>
<comment type="caution">
    <text evidence="4">The sequence shown here is derived from an EMBL/GenBank/DDBJ whole genome shotgun (WGS) entry which is preliminary data.</text>
</comment>
<feature type="region of interest" description="Disordered" evidence="2">
    <location>
        <begin position="69"/>
        <end position="99"/>
    </location>
</feature>